<reference evidence="2 3" key="1">
    <citation type="journal article" date="2006" name="Science">
        <title>The genome of black cottonwood, Populus trichocarpa (Torr. &amp; Gray).</title>
        <authorList>
            <person name="Tuskan G.A."/>
            <person name="Difazio S."/>
            <person name="Jansson S."/>
            <person name="Bohlmann J."/>
            <person name="Grigoriev I."/>
            <person name="Hellsten U."/>
            <person name="Putnam N."/>
            <person name="Ralph S."/>
            <person name="Rombauts S."/>
            <person name="Salamov A."/>
            <person name="Schein J."/>
            <person name="Sterck L."/>
            <person name="Aerts A."/>
            <person name="Bhalerao R.R."/>
            <person name="Bhalerao R.P."/>
            <person name="Blaudez D."/>
            <person name="Boerjan W."/>
            <person name="Brun A."/>
            <person name="Brunner A."/>
            <person name="Busov V."/>
            <person name="Campbell M."/>
            <person name="Carlson J."/>
            <person name="Chalot M."/>
            <person name="Chapman J."/>
            <person name="Chen G.L."/>
            <person name="Cooper D."/>
            <person name="Coutinho P.M."/>
            <person name="Couturier J."/>
            <person name="Covert S."/>
            <person name="Cronk Q."/>
            <person name="Cunningham R."/>
            <person name="Davis J."/>
            <person name="Degroeve S."/>
            <person name="Dejardin A."/>
            <person name="Depamphilis C."/>
            <person name="Detter J."/>
            <person name="Dirks B."/>
            <person name="Dubchak I."/>
            <person name="Duplessis S."/>
            <person name="Ehlting J."/>
            <person name="Ellis B."/>
            <person name="Gendler K."/>
            <person name="Goodstein D."/>
            <person name="Gribskov M."/>
            <person name="Grimwood J."/>
            <person name="Groover A."/>
            <person name="Gunter L."/>
            <person name="Hamberger B."/>
            <person name="Heinze B."/>
            <person name="Helariutta Y."/>
            <person name="Henrissat B."/>
            <person name="Holligan D."/>
            <person name="Holt R."/>
            <person name="Huang W."/>
            <person name="Islam-Faridi N."/>
            <person name="Jones S."/>
            <person name="Jones-Rhoades M."/>
            <person name="Jorgensen R."/>
            <person name="Joshi C."/>
            <person name="Kangasjarvi J."/>
            <person name="Karlsson J."/>
            <person name="Kelleher C."/>
            <person name="Kirkpatrick R."/>
            <person name="Kirst M."/>
            <person name="Kohler A."/>
            <person name="Kalluri U."/>
            <person name="Larimer F."/>
            <person name="Leebens-Mack J."/>
            <person name="Leple J.C."/>
            <person name="Locascio P."/>
            <person name="Lou Y."/>
            <person name="Lucas S."/>
            <person name="Martin F."/>
            <person name="Montanini B."/>
            <person name="Napoli C."/>
            <person name="Nelson D.R."/>
            <person name="Nelson C."/>
            <person name="Nieminen K."/>
            <person name="Nilsson O."/>
            <person name="Pereda V."/>
            <person name="Peter G."/>
            <person name="Philippe R."/>
            <person name="Pilate G."/>
            <person name="Poliakov A."/>
            <person name="Razumovskaya J."/>
            <person name="Richardson P."/>
            <person name="Rinaldi C."/>
            <person name="Ritland K."/>
            <person name="Rouze P."/>
            <person name="Ryaboy D."/>
            <person name="Schmutz J."/>
            <person name="Schrader J."/>
            <person name="Segerman B."/>
            <person name="Shin H."/>
            <person name="Siddiqui A."/>
            <person name="Sterky F."/>
            <person name="Terry A."/>
            <person name="Tsai C.J."/>
            <person name="Uberbacher E."/>
            <person name="Unneberg P."/>
            <person name="Vahala J."/>
            <person name="Wall K."/>
            <person name="Wessler S."/>
            <person name="Yang G."/>
            <person name="Yin T."/>
            <person name="Douglas C."/>
            <person name="Marra M."/>
            <person name="Sandberg G."/>
            <person name="Van de Peer Y."/>
            <person name="Rokhsar D."/>
        </authorList>
    </citation>
    <scope>NUCLEOTIDE SEQUENCE [LARGE SCALE GENOMIC DNA]</scope>
    <source>
        <strain evidence="3">cv. Nisqually</strain>
    </source>
</reference>
<keyword evidence="1" id="KW-0812">Transmembrane</keyword>
<feature type="transmembrane region" description="Helical" evidence="1">
    <location>
        <begin position="38"/>
        <end position="58"/>
    </location>
</feature>
<dbReference type="Proteomes" id="UP000006729">
    <property type="component" value="Chromosome 16"/>
</dbReference>
<accession>A0A3N7H1P5</accession>
<dbReference type="AlphaFoldDB" id="A0A3N7H1P5"/>
<proteinExistence type="predicted"/>
<keyword evidence="3" id="KW-1185">Reference proteome</keyword>
<dbReference type="InParanoid" id="A0A3N7H1P5"/>
<sequence length="166" mass="18598">MTKAWWLAVPPVRSSPLCFWFFLRDEGTKMMMMPVLSGGLDSGSFFFCCYFGFLPLLMTVRSGARLINVYSFSVFPCSLCLRPGDEDNAGFCSLLLFLFSLSLPVSSVLPLSFFFCFGSCSPSPSLVQYVYLRASSVFFLPSQFSSPSVRLYFLSLSPVFFFCFGS</sequence>
<gene>
    <name evidence="2" type="ORF">POPTR_016G022050</name>
</gene>
<name>A0A3N7H1P5_POPTR</name>
<evidence type="ECO:0000313" key="2">
    <source>
        <dbReference type="EMBL" id="RQP01202.1"/>
    </source>
</evidence>
<keyword evidence="1" id="KW-1133">Transmembrane helix</keyword>
<evidence type="ECO:0008006" key="4">
    <source>
        <dbReference type="Google" id="ProtNLM"/>
    </source>
</evidence>
<evidence type="ECO:0000256" key="1">
    <source>
        <dbReference type="SAM" id="Phobius"/>
    </source>
</evidence>
<evidence type="ECO:0000313" key="3">
    <source>
        <dbReference type="Proteomes" id="UP000006729"/>
    </source>
</evidence>
<protein>
    <recommendedName>
        <fullName evidence="4">Transmembrane protein</fullName>
    </recommendedName>
</protein>
<feature type="transmembrane region" description="Helical" evidence="1">
    <location>
        <begin position="91"/>
        <end position="115"/>
    </location>
</feature>
<organism evidence="2 3">
    <name type="scientific">Populus trichocarpa</name>
    <name type="common">Western balsam poplar</name>
    <name type="synonym">Populus balsamifera subsp. trichocarpa</name>
    <dbReference type="NCBI Taxonomy" id="3694"/>
    <lineage>
        <taxon>Eukaryota</taxon>
        <taxon>Viridiplantae</taxon>
        <taxon>Streptophyta</taxon>
        <taxon>Embryophyta</taxon>
        <taxon>Tracheophyta</taxon>
        <taxon>Spermatophyta</taxon>
        <taxon>Magnoliopsida</taxon>
        <taxon>eudicotyledons</taxon>
        <taxon>Gunneridae</taxon>
        <taxon>Pentapetalae</taxon>
        <taxon>rosids</taxon>
        <taxon>fabids</taxon>
        <taxon>Malpighiales</taxon>
        <taxon>Salicaceae</taxon>
        <taxon>Saliceae</taxon>
        <taxon>Populus</taxon>
    </lineage>
</organism>
<keyword evidence="1" id="KW-0472">Membrane</keyword>
<dbReference type="Gramene" id="Potri.016G022050.1.v4.1">
    <property type="protein sequence ID" value="Potri.016G022050.1.v4.1"/>
    <property type="gene ID" value="Potri.016G022050.v4.1"/>
</dbReference>
<dbReference type="EMBL" id="CM009305">
    <property type="protein sequence ID" value="RQP01202.1"/>
    <property type="molecule type" value="Genomic_DNA"/>
</dbReference>